<dbReference type="Pfam" id="PF03891">
    <property type="entry name" value="DUF333"/>
    <property type="match status" value="1"/>
</dbReference>
<comment type="caution">
    <text evidence="1">The sequence shown here is derived from an EMBL/GenBank/DDBJ whole genome shotgun (WGS) entry which is preliminary data.</text>
</comment>
<dbReference type="PANTHER" id="PTHR38008:SF2">
    <property type="entry name" value="HEMOLYSIN"/>
    <property type="match status" value="1"/>
</dbReference>
<dbReference type="Proteomes" id="UP000484076">
    <property type="component" value="Unassembled WGS sequence"/>
</dbReference>
<dbReference type="AlphaFoldDB" id="A0A8X8GRD8"/>
<dbReference type="InterPro" id="IPR005590">
    <property type="entry name" value="DUF333"/>
</dbReference>
<evidence type="ECO:0000313" key="2">
    <source>
        <dbReference type="Proteomes" id="UP000484076"/>
    </source>
</evidence>
<organism evidence="1 2">
    <name type="scientific">Fertoeibacter niger</name>
    <dbReference type="NCBI Taxonomy" id="2656921"/>
    <lineage>
        <taxon>Bacteria</taxon>
        <taxon>Pseudomonadati</taxon>
        <taxon>Pseudomonadota</taxon>
        <taxon>Alphaproteobacteria</taxon>
        <taxon>Rhodobacterales</taxon>
        <taxon>Paracoccaceae</taxon>
        <taxon>Fertoeibacter</taxon>
    </lineage>
</organism>
<keyword evidence="2" id="KW-1185">Reference proteome</keyword>
<evidence type="ECO:0000313" key="1">
    <source>
        <dbReference type="EMBL" id="NUB42933.1"/>
    </source>
</evidence>
<gene>
    <name evidence="1" type="ORF">GEU84_000915</name>
</gene>
<dbReference type="PANTHER" id="PTHR38008">
    <property type="entry name" value="HEMOLYSIN-RELATED"/>
    <property type="match status" value="1"/>
</dbReference>
<dbReference type="EMBL" id="WHUT02000001">
    <property type="protein sequence ID" value="NUB42933.1"/>
    <property type="molecule type" value="Genomic_DNA"/>
</dbReference>
<protein>
    <submittedName>
        <fullName evidence="1">DUF333 domain-containing protein</fullName>
    </submittedName>
</protein>
<reference evidence="1" key="1">
    <citation type="submission" date="2020-05" db="EMBL/GenBank/DDBJ databases">
        <title>Fertoebacter nigrum gen. nov., sp. nov., a new member of the family Rhodobacteraceae.</title>
        <authorList>
            <person name="Szuroczki S."/>
            <person name="Abbaszade G."/>
            <person name="Buni D."/>
            <person name="Schumann P."/>
            <person name="Toth E."/>
        </authorList>
    </citation>
    <scope>NUCLEOTIDE SEQUENCE</scope>
    <source>
        <strain evidence="1">RG-N-1a</strain>
    </source>
</reference>
<proteinExistence type="predicted"/>
<sequence>MANPASVYCNERGGRLEQRGEAQAALLYCHLPDGSVIEEWKLYRDSEPL</sequence>
<name>A0A8X8GRD8_9RHOB</name>
<accession>A0A8X8GRD8</accession>